<comment type="caution">
    <text evidence="1">The sequence shown here is derived from an EMBL/GenBank/DDBJ whole genome shotgun (WGS) entry which is preliminary data.</text>
</comment>
<protein>
    <submittedName>
        <fullName evidence="1">Uncharacterized protein</fullName>
    </submittedName>
</protein>
<dbReference type="EMBL" id="JASCZI010151097">
    <property type="protein sequence ID" value="MED6169268.1"/>
    <property type="molecule type" value="Genomic_DNA"/>
</dbReference>
<proteinExistence type="predicted"/>
<reference evidence="1 2" key="1">
    <citation type="journal article" date="2023" name="Plants (Basel)">
        <title>Bridging the Gap: Combining Genomics and Transcriptomics Approaches to Understand Stylosanthes scabra, an Orphan Legume from the Brazilian Caatinga.</title>
        <authorList>
            <person name="Ferreira-Neto J.R.C."/>
            <person name="da Silva M.D."/>
            <person name="Binneck E."/>
            <person name="de Melo N.F."/>
            <person name="da Silva R.H."/>
            <person name="de Melo A.L.T.M."/>
            <person name="Pandolfi V."/>
            <person name="Bustamante F.O."/>
            <person name="Brasileiro-Vidal A.C."/>
            <person name="Benko-Iseppon A.M."/>
        </authorList>
    </citation>
    <scope>NUCLEOTIDE SEQUENCE [LARGE SCALE GENOMIC DNA]</scope>
    <source>
        <tissue evidence="1">Leaves</tissue>
    </source>
</reference>
<evidence type="ECO:0000313" key="1">
    <source>
        <dbReference type="EMBL" id="MED6169268.1"/>
    </source>
</evidence>
<evidence type="ECO:0000313" key="2">
    <source>
        <dbReference type="Proteomes" id="UP001341840"/>
    </source>
</evidence>
<dbReference type="Proteomes" id="UP001341840">
    <property type="component" value="Unassembled WGS sequence"/>
</dbReference>
<keyword evidence="2" id="KW-1185">Reference proteome</keyword>
<name>A0ABU6VAM2_9FABA</name>
<gene>
    <name evidence="1" type="ORF">PIB30_019910</name>
</gene>
<organism evidence="1 2">
    <name type="scientific">Stylosanthes scabra</name>
    <dbReference type="NCBI Taxonomy" id="79078"/>
    <lineage>
        <taxon>Eukaryota</taxon>
        <taxon>Viridiplantae</taxon>
        <taxon>Streptophyta</taxon>
        <taxon>Embryophyta</taxon>
        <taxon>Tracheophyta</taxon>
        <taxon>Spermatophyta</taxon>
        <taxon>Magnoliopsida</taxon>
        <taxon>eudicotyledons</taxon>
        <taxon>Gunneridae</taxon>
        <taxon>Pentapetalae</taxon>
        <taxon>rosids</taxon>
        <taxon>fabids</taxon>
        <taxon>Fabales</taxon>
        <taxon>Fabaceae</taxon>
        <taxon>Papilionoideae</taxon>
        <taxon>50 kb inversion clade</taxon>
        <taxon>dalbergioids sensu lato</taxon>
        <taxon>Dalbergieae</taxon>
        <taxon>Pterocarpus clade</taxon>
        <taxon>Stylosanthes</taxon>
    </lineage>
</organism>
<accession>A0ABU6VAM2</accession>
<sequence>MFPATLCSVIQGKLGGAKGPKIEASYDLSSLTRPLPLLITGPNQLPFIFSGTALPPNMFHAPPSSRSNLVCSSSRTGISSDSLLPSSSCLLITSLPSSPNLITISFDPCFPYFAIVEGYF</sequence>